<dbReference type="PANTHER" id="PTHR24082:SF507">
    <property type="entry name" value="BILE ACID RECEPTOR-RELATED"/>
    <property type="match status" value="1"/>
</dbReference>
<evidence type="ECO:0000256" key="1">
    <source>
        <dbReference type="ARBA" id="ARBA00022723"/>
    </source>
</evidence>
<dbReference type="InterPro" id="IPR013088">
    <property type="entry name" value="Znf_NHR/GATA"/>
</dbReference>
<dbReference type="OrthoDB" id="6159439at2759"/>
<accession>T1G0C9</accession>
<dbReference type="InterPro" id="IPR050234">
    <property type="entry name" value="Nuclear_hormone_rcpt_NR1"/>
</dbReference>
<dbReference type="eggNOG" id="KOG3575">
    <property type="taxonomic scope" value="Eukaryota"/>
</dbReference>
<evidence type="ECO:0000256" key="6">
    <source>
        <dbReference type="ARBA" id="ARBA00023163"/>
    </source>
</evidence>
<dbReference type="SMART" id="SM00399">
    <property type="entry name" value="ZnF_C4"/>
    <property type="match status" value="2"/>
</dbReference>
<evidence type="ECO:0000313" key="10">
    <source>
        <dbReference type="EMBL" id="ESN90636.1"/>
    </source>
</evidence>
<sequence>CVVCGDSAHGNYFHAFVCVPCKTFFLRYADEHAQFQCKFNGNCEITLTTRTNCKHCRYQKCVKQGMYRKVRNPQVQLAEGQHKCVVCGDLANGIHFGANTCEGCKKFFRRGLTESGSYSCKNNHDCKINPNTRNNCRFCRFKKCLDVGMSRAGLFLALFFS</sequence>
<evidence type="ECO:0000256" key="4">
    <source>
        <dbReference type="ARBA" id="ARBA00023015"/>
    </source>
</evidence>
<dbReference type="OMA" id="FGANTCE"/>
<dbReference type="CTD" id="20214527"/>
<keyword evidence="12" id="KW-1185">Reference proteome</keyword>
<gene>
    <name evidence="11" type="primary">20214527</name>
    <name evidence="10" type="ORF">HELRODRAFT_70853</name>
</gene>
<dbReference type="Pfam" id="PF00105">
    <property type="entry name" value="zf-C4"/>
    <property type="match status" value="2"/>
</dbReference>
<keyword evidence="7" id="KW-0675">Receptor</keyword>
<dbReference type="Gene3D" id="3.30.50.10">
    <property type="entry name" value="Erythroid Transcription Factor GATA-1, subunit A"/>
    <property type="match status" value="2"/>
</dbReference>
<dbReference type="GeneID" id="20214527"/>
<dbReference type="GO" id="GO:0003700">
    <property type="term" value="F:DNA-binding transcription factor activity"/>
    <property type="evidence" value="ECO:0007669"/>
    <property type="project" value="InterPro"/>
</dbReference>
<evidence type="ECO:0000256" key="5">
    <source>
        <dbReference type="ARBA" id="ARBA00023125"/>
    </source>
</evidence>
<dbReference type="AlphaFoldDB" id="T1G0C9"/>
<dbReference type="EMBL" id="AMQM01002319">
    <property type="status" value="NOT_ANNOTATED_CDS"/>
    <property type="molecule type" value="Genomic_DNA"/>
</dbReference>
<keyword evidence="4" id="KW-0805">Transcription regulation</keyword>
<keyword evidence="1" id="KW-0479">Metal-binding</keyword>
<keyword evidence="3" id="KW-0862">Zinc</keyword>
<name>T1G0C9_HELRO</name>
<reference evidence="12" key="1">
    <citation type="submission" date="2012-12" db="EMBL/GenBank/DDBJ databases">
        <authorList>
            <person name="Hellsten U."/>
            <person name="Grimwood J."/>
            <person name="Chapman J.A."/>
            <person name="Shapiro H."/>
            <person name="Aerts A."/>
            <person name="Otillar R.P."/>
            <person name="Terry A.Y."/>
            <person name="Boore J.L."/>
            <person name="Simakov O."/>
            <person name="Marletaz F."/>
            <person name="Cho S.-J."/>
            <person name="Edsinger-Gonzales E."/>
            <person name="Havlak P."/>
            <person name="Kuo D.-H."/>
            <person name="Larsson T."/>
            <person name="Lv J."/>
            <person name="Arendt D."/>
            <person name="Savage R."/>
            <person name="Osoegawa K."/>
            <person name="de Jong P."/>
            <person name="Lindberg D.R."/>
            <person name="Seaver E.C."/>
            <person name="Weisblat D.A."/>
            <person name="Putnam N.H."/>
            <person name="Grigoriev I.V."/>
            <person name="Rokhsar D.S."/>
        </authorList>
    </citation>
    <scope>NUCLEOTIDE SEQUENCE</scope>
</reference>
<keyword evidence="2" id="KW-0863">Zinc-finger</keyword>
<evidence type="ECO:0000313" key="11">
    <source>
        <dbReference type="EnsemblMetazoa" id="HelroP70853"/>
    </source>
</evidence>
<keyword evidence="5" id="KW-0238">DNA-binding</keyword>
<dbReference type="PRINTS" id="PR00047">
    <property type="entry name" value="STROIDFINGER"/>
</dbReference>
<evidence type="ECO:0000256" key="2">
    <source>
        <dbReference type="ARBA" id="ARBA00022771"/>
    </source>
</evidence>
<dbReference type="SUPFAM" id="SSF57716">
    <property type="entry name" value="Glucocorticoid receptor-like (DNA-binding domain)"/>
    <property type="match status" value="2"/>
</dbReference>
<dbReference type="GO" id="GO:0008270">
    <property type="term" value="F:zinc ion binding"/>
    <property type="evidence" value="ECO:0007669"/>
    <property type="project" value="UniProtKB-KW"/>
</dbReference>
<dbReference type="InterPro" id="IPR001628">
    <property type="entry name" value="Znf_hrmn_rcpt"/>
</dbReference>
<protein>
    <recommendedName>
        <fullName evidence="9">Nuclear receptor domain-containing protein</fullName>
    </recommendedName>
</protein>
<dbReference type="RefSeq" id="XP_009031176.1">
    <property type="nucleotide sequence ID" value="XM_009032928.1"/>
</dbReference>
<evidence type="ECO:0000256" key="8">
    <source>
        <dbReference type="ARBA" id="ARBA00023242"/>
    </source>
</evidence>
<dbReference type="EnsemblMetazoa" id="HelroT70853">
    <property type="protein sequence ID" value="HelroP70853"/>
    <property type="gene ID" value="HelroG70853"/>
</dbReference>
<proteinExistence type="predicted"/>
<keyword evidence="8" id="KW-0539">Nucleus</keyword>
<keyword evidence="6" id="KW-0804">Transcription</keyword>
<reference evidence="11" key="3">
    <citation type="submission" date="2015-06" db="UniProtKB">
        <authorList>
            <consortium name="EnsemblMetazoa"/>
        </authorList>
    </citation>
    <scope>IDENTIFICATION</scope>
</reference>
<dbReference type="HOGENOM" id="CLU_107756_0_0_1"/>
<evidence type="ECO:0000313" key="12">
    <source>
        <dbReference type="Proteomes" id="UP000015101"/>
    </source>
</evidence>
<evidence type="ECO:0000256" key="7">
    <source>
        <dbReference type="ARBA" id="ARBA00023170"/>
    </source>
</evidence>
<dbReference type="GO" id="GO:0043565">
    <property type="term" value="F:sequence-specific DNA binding"/>
    <property type="evidence" value="ECO:0007669"/>
    <property type="project" value="InterPro"/>
</dbReference>
<dbReference type="PANTHER" id="PTHR24082">
    <property type="entry name" value="NUCLEAR HORMONE RECEPTOR"/>
    <property type="match status" value="1"/>
</dbReference>
<dbReference type="Proteomes" id="UP000015101">
    <property type="component" value="Unassembled WGS sequence"/>
</dbReference>
<dbReference type="EMBL" id="KB097753">
    <property type="protein sequence ID" value="ESN90636.1"/>
    <property type="molecule type" value="Genomic_DNA"/>
</dbReference>
<feature type="domain" description="Nuclear receptor" evidence="9">
    <location>
        <begin position="81"/>
        <end position="156"/>
    </location>
</feature>
<evidence type="ECO:0000256" key="3">
    <source>
        <dbReference type="ARBA" id="ARBA00022833"/>
    </source>
</evidence>
<evidence type="ECO:0000259" key="9">
    <source>
        <dbReference type="PROSITE" id="PS51030"/>
    </source>
</evidence>
<dbReference type="PROSITE" id="PS51030">
    <property type="entry name" value="NUCLEAR_REC_DBD_2"/>
    <property type="match status" value="2"/>
</dbReference>
<dbReference type="PROSITE" id="PS00031">
    <property type="entry name" value="NUCLEAR_REC_DBD_1"/>
    <property type="match status" value="2"/>
</dbReference>
<dbReference type="STRING" id="6412.T1G0C9"/>
<dbReference type="KEGG" id="hro:HELRODRAFT_70853"/>
<organism evidence="11 12">
    <name type="scientific">Helobdella robusta</name>
    <name type="common">Californian leech</name>
    <dbReference type="NCBI Taxonomy" id="6412"/>
    <lineage>
        <taxon>Eukaryota</taxon>
        <taxon>Metazoa</taxon>
        <taxon>Spiralia</taxon>
        <taxon>Lophotrochozoa</taxon>
        <taxon>Annelida</taxon>
        <taxon>Clitellata</taxon>
        <taxon>Hirudinea</taxon>
        <taxon>Rhynchobdellida</taxon>
        <taxon>Glossiphoniidae</taxon>
        <taxon>Helobdella</taxon>
    </lineage>
</organism>
<feature type="domain" description="Nuclear receptor" evidence="9">
    <location>
        <begin position="1"/>
        <end position="73"/>
    </location>
</feature>
<reference evidence="10 12" key="2">
    <citation type="journal article" date="2013" name="Nature">
        <title>Insights into bilaterian evolution from three spiralian genomes.</title>
        <authorList>
            <person name="Simakov O."/>
            <person name="Marletaz F."/>
            <person name="Cho S.J."/>
            <person name="Edsinger-Gonzales E."/>
            <person name="Havlak P."/>
            <person name="Hellsten U."/>
            <person name="Kuo D.H."/>
            <person name="Larsson T."/>
            <person name="Lv J."/>
            <person name="Arendt D."/>
            <person name="Savage R."/>
            <person name="Osoegawa K."/>
            <person name="de Jong P."/>
            <person name="Grimwood J."/>
            <person name="Chapman J.A."/>
            <person name="Shapiro H."/>
            <person name="Aerts A."/>
            <person name="Otillar R.P."/>
            <person name="Terry A.Y."/>
            <person name="Boore J.L."/>
            <person name="Grigoriev I.V."/>
            <person name="Lindberg D.R."/>
            <person name="Seaver E.C."/>
            <person name="Weisblat D.A."/>
            <person name="Putnam N.H."/>
            <person name="Rokhsar D.S."/>
        </authorList>
    </citation>
    <scope>NUCLEOTIDE SEQUENCE</scope>
</reference>
<dbReference type="InParanoid" id="T1G0C9"/>